<evidence type="ECO:0000256" key="4">
    <source>
        <dbReference type="ARBA" id="ARBA00023163"/>
    </source>
</evidence>
<evidence type="ECO:0000313" key="7">
    <source>
        <dbReference type="EMBL" id="RRT53741.1"/>
    </source>
</evidence>
<evidence type="ECO:0000313" key="8">
    <source>
        <dbReference type="Proteomes" id="UP000287651"/>
    </source>
</evidence>
<evidence type="ECO:0000256" key="6">
    <source>
        <dbReference type="SAM" id="MobiDB-lite"/>
    </source>
</evidence>
<evidence type="ECO:0000256" key="1">
    <source>
        <dbReference type="ARBA" id="ARBA00004123"/>
    </source>
</evidence>
<feature type="compositionally biased region" description="Low complexity" evidence="6">
    <location>
        <begin position="132"/>
        <end position="163"/>
    </location>
</feature>
<sequence>MKQGDLIIWYVEQQNALGTYSNTDEVREEVKCIKAIIEVCMPNETYKEDVRTWGEWSDDQMTKWKREEGGSEGRKKAKRMRVDGGGGDGEKTLKKLRIKSIIWKINGTVEGISKLYDEEERGSRTAKRRRTGAATIVVGSSSHRSGPSVSNNNSTSTSSAVVNEQRRQPRRVASLPMEARVNDPVCVMRKRITQSDIQRQQHRLLLPIKQLNRPMLQGMMTAAEKMRTTEKSGLPINILDRAGREYSLTLKFLASIKAYRIMGADYMKLVEDNGIRTGHFLHLWVYRVGQRGSGDGIANETGELRMAVINYAKAEGDEEEEEEDDDQECALADEAGNAGGSVSDGLPHELSDEEMEAAAALVSLSHGDGDDEREAARTLVWMSQRGFHSDIVVVECKDSIHYTSCILEH</sequence>
<dbReference type="AlphaFoldDB" id="A0A426YPT5"/>
<protein>
    <recommendedName>
        <fullName evidence="9">TF-B3 domain-containing protein</fullName>
    </recommendedName>
</protein>
<gene>
    <name evidence="7" type="ORF">B296_00048941</name>
</gene>
<reference evidence="7 8" key="1">
    <citation type="journal article" date="2014" name="Agronomy (Basel)">
        <title>A Draft Genome Sequence for Ensete ventricosum, the Drought-Tolerant Tree Against Hunger.</title>
        <authorList>
            <person name="Harrison J."/>
            <person name="Moore K.A."/>
            <person name="Paszkiewicz K."/>
            <person name="Jones T."/>
            <person name="Grant M."/>
            <person name="Ambacheew D."/>
            <person name="Muzemil S."/>
            <person name="Studholme D.J."/>
        </authorList>
    </citation>
    <scope>NUCLEOTIDE SEQUENCE [LARGE SCALE GENOMIC DNA]</scope>
</reference>
<keyword evidence="2" id="KW-0805">Transcription regulation</keyword>
<dbReference type="GO" id="GO:0005634">
    <property type="term" value="C:nucleus"/>
    <property type="evidence" value="ECO:0007669"/>
    <property type="project" value="UniProtKB-SubCell"/>
</dbReference>
<feature type="region of interest" description="Disordered" evidence="6">
    <location>
        <begin position="118"/>
        <end position="171"/>
    </location>
</feature>
<comment type="caution">
    <text evidence="7">The sequence shown here is derived from an EMBL/GenBank/DDBJ whole genome shotgun (WGS) entry which is preliminary data.</text>
</comment>
<accession>A0A426YPT5</accession>
<keyword evidence="5" id="KW-0539">Nucleus</keyword>
<comment type="subcellular location">
    <subcellularLocation>
        <location evidence="1">Nucleus</location>
    </subcellularLocation>
</comment>
<dbReference type="SUPFAM" id="SSF101936">
    <property type="entry name" value="DNA-binding pseudobarrel domain"/>
    <property type="match status" value="1"/>
</dbReference>
<proteinExistence type="predicted"/>
<dbReference type="PANTHER" id="PTHR34397:SF22">
    <property type="entry name" value="OS05G0237600 PROTEIN"/>
    <property type="match status" value="1"/>
</dbReference>
<feature type="compositionally biased region" description="Basic and acidic residues" evidence="6">
    <location>
        <begin position="64"/>
        <end position="74"/>
    </location>
</feature>
<keyword evidence="4" id="KW-0804">Transcription</keyword>
<dbReference type="Proteomes" id="UP000287651">
    <property type="component" value="Unassembled WGS sequence"/>
</dbReference>
<dbReference type="EMBL" id="AMZH03010978">
    <property type="protein sequence ID" value="RRT53741.1"/>
    <property type="molecule type" value="Genomic_DNA"/>
</dbReference>
<dbReference type="InterPro" id="IPR015300">
    <property type="entry name" value="DNA-bd_pseudobarrel_sf"/>
</dbReference>
<organism evidence="7 8">
    <name type="scientific">Ensete ventricosum</name>
    <name type="common">Abyssinian banana</name>
    <name type="synonym">Musa ensete</name>
    <dbReference type="NCBI Taxonomy" id="4639"/>
    <lineage>
        <taxon>Eukaryota</taxon>
        <taxon>Viridiplantae</taxon>
        <taxon>Streptophyta</taxon>
        <taxon>Embryophyta</taxon>
        <taxon>Tracheophyta</taxon>
        <taxon>Spermatophyta</taxon>
        <taxon>Magnoliopsida</taxon>
        <taxon>Liliopsida</taxon>
        <taxon>Zingiberales</taxon>
        <taxon>Musaceae</taxon>
        <taxon>Ensete</taxon>
    </lineage>
</organism>
<evidence type="ECO:0000256" key="2">
    <source>
        <dbReference type="ARBA" id="ARBA00023015"/>
    </source>
</evidence>
<feature type="region of interest" description="Disordered" evidence="6">
    <location>
        <begin position="64"/>
        <end position="90"/>
    </location>
</feature>
<dbReference type="PANTHER" id="PTHR34397">
    <property type="entry name" value="OS05G0237600 PROTEIN"/>
    <property type="match status" value="1"/>
</dbReference>
<evidence type="ECO:0000256" key="3">
    <source>
        <dbReference type="ARBA" id="ARBA00023125"/>
    </source>
</evidence>
<evidence type="ECO:0000256" key="5">
    <source>
        <dbReference type="ARBA" id="ARBA00023242"/>
    </source>
</evidence>
<dbReference type="GO" id="GO:0003677">
    <property type="term" value="F:DNA binding"/>
    <property type="evidence" value="ECO:0007669"/>
    <property type="project" value="UniProtKB-KW"/>
</dbReference>
<evidence type="ECO:0008006" key="9">
    <source>
        <dbReference type="Google" id="ProtNLM"/>
    </source>
</evidence>
<dbReference type="Gene3D" id="2.40.330.10">
    <property type="entry name" value="DNA-binding pseudobarrel domain"/>
    <property type="match status" value="1"/>
</dbReference>
<keyword evidence="3" id="KW-0238">DNA-binding</keyword>
<name>A0A426YPT5_ENSVE</name>